<dbReference type="GO" id="GO:0008408">
    <property type="term" value="F:3'-5' exonuclease activity"/>
    <property type="evidence" value="ECO:0007669"/>
    <property type="project" value="InterPro"/>
</dbReference>
<dbReference type="InterPro" id="IPR037432">
    <property type="entry name" value="Mut-7_DEDDy_dom"/>
</dbReference>
<dbReference type="GO" id="GO:0006139">
    <property type="term" value="P:nucleobase-containing compound metabolic process"/>
    <property type="evidence" value="ECO:0007669"/>
    <property type="project" value="InterPro"/>
</dbReference>
<feature type="region of interest" description="Disordered" evidence="4">
    <location>
        <begin position="302"/>
        <end position="346"/>
    </location>
</feature>
<dbReference type="Gene3D" id="3.30.420.10">
    <property type="entry name" value="Ribonuclease H-like superfamily/Ribonuclease H"/>
    <property type="match status" value="1"/>
</dbReference>
<dbReference type="InterPro" id="IPR002782">
    <property type="entry name" value="Mut7-C_RNAse_dom"/>
</dbReference>
<dbReference type="AlphaFoldDB" id="A0A022QDA5"/>
<keyword evidence="2" id="KW-0378">Hydrolase</keyword>
<dbReference type="SMART" id="SM00474">
    <property type="entry name" value="35EXOc"/>
    <property type="match status" value="1"/>
</dbReference>
<evidence type="ECO:0000256" key="2">
    <source>
        <dbReference type="ARBA" id="ARBA00022801"/>
    </source>
</evidence>
<dbReference type="CDD" id="cd06146">
    <property type="entry name" value="mut-7_like_exo"/>
    <property type="match status" value="1"/>
</dbReference>
<dbReference type="PANTHER" id="PTHR47765:SF2">
    <property type="entry name" value="EXONUCLEASE MUT-7 HOMOLOG"/>
    <property type="match status" value="1"/>
</dbReference>
<reference evidence="6 7" key="1">
    <citation type="journal article" date="2013" name="Proc. Natl. Acad. Sci. U.S.A.">
        <title>Fine-scale variation in meiotic recombination in Mimulus inferred from population shotgun sequencing.</title>
        <authorList>
            <person name="Hellsten U."/>
            <person name="Wright K.M."/>
            <person name="Jenkins J."/>
            <person name="Shu S."/>
            <person name="Yuan Y."/>
            <person name="Wessler S.R."/>
            <person name="Schmutz J."/>
            <person name="Willis J.H."/>
            <person name="Rokhsar D.S."/>
        </authorList>
    </citation>
    <scope>NUCLEOTIDE SEQUENCE [LARGE SCALE GENOMIC DNA]</scope>
    <source>
        <strain evidence="7">cv. DUN x IM62</strain>
    </source>
</reference>
<evidence type="ECO:0000259" key="5">
    <source>
        <dbReference type="SMART" id="SM00474"/>
    </source>
</evidence>
<keyword evidence="1" id="KW-0540">Nuclease</keyword>
<dbReference type="STRING" id="4155.A0A022QDA5"/>
<dbReference type="InterPro" id="IPR036397">
    <property type="entry name" value="RNaseH_sf"/>
</dbReference>
<feature type="domain" description="3'-5' exonuclease" evidence="5">
    <location>
        <begin position="7"/>
        <end position="209"/>
    </location>
</feature>
<sequence length="498" mass="56482">MEPTHAIHLVTSNDSPEFVHLKYALTHSSIIGLDAEWKPNRHASTFPTVALLQIACRLVNSDESEPDESPVFLLDLQAVPLLSVYELLRELLVSPDVIKLGFRFKQDLVYLSSTFVEQGCDPGFDRVEPYIDITAIYNYLHPKQLGRRISKQIKSLATICEEVLGISLSKELQCSDWSQRPLTEEQKIYAAADAHCLVQIFNVFRAKVVSEGTSLGNHIKHWPSGFDPGLKQITETSNGCNMVTQTKFCEASNMIRTTVPEVHSSILITEEVDSMKSSECINHVDNSLLWIVRKHGDKILLKDTDRKPKTTKRKAKKSSTGSESSKPKNLQTAEEWQGPPPWDPSSGGDGCPKFLCDVMIEGLAKHLRCVGVDAAIPYSKKPETRDLIDQARKEKRVLLTRDVKLLRYEYLIKNQIYLIRNLLKNDQLLEVIETFQLKISEDQLMSRCTKCNGGFIQKPLTTQEAVEAAKGFQVIPNCLFNKNIEFWQCRDCNQLYWE</sequence>
<dbReference type="InterPro" id="IPR002562">
    <property type="entry name" value="3'-5'_exonuclease_dom"/>
</dbReference>
<dbReference type="Pfam" id="PF01612">
    <property type="entry name" value="DNA_pol_A_exo1"/>
    <property type="match status" value="1"/>
</dbReference>
<evidence type="ECO:0000256" key="4">
    <source>
        <dbReference type="SAM" id="MobiDB-lite"/>
    </source>
</evidence>
<evidence type="ECO:0000313" key="7">
    <source>
        <dbReference type="Proteomes" id="UP000030748"/>
    </source>
</evidence>
<dbReference type="eggNOG" id="KOG2207">
    <property type="taxonomic scope" value="Eukaryota"/>
</dbReference>
<dbReference type="PANTHER" id="PTHR47765">
    <property type="entry name" value="3'-5' EXONUCLEASE DOMAIN-CONTAINING PROTEIN"/>
    <property type="match status" value="1"/>
</dbReference>
<gene>
    <name evidence="6" type="ORF">MIMGU_mgv1a019107mg</name>
</gene>
<feature type="non-terminal residue" evidence="6">
    <location>
        <position position="498"/>
    </location>
</feature>
<dbReference type="Proteomes" id="UP000030748">
    <property type="component" value="Unassembled WGS sequence"/>
</dbReference>
<organism evidence="6 7">
    <name type="scientific">Erythranthe guttata</name>
    <name type="common">Yellow monkey flower</name>
    <name type="synonym">Mimulus guttatus</name>
    <dbReference type="NCBI Taxonomy" id="4155"/>
    <lineage>
        <taxon>Eukaryota</taxon>
        <taxon>Viridiplantae</taxon>
        <taxon>Streptophyta</taxon>
        <taxon>Embryophyta</taxon>
        <taxon>Tracheophyta</taxon>
        <taxon>Spermatophyta</taxon>
        <taxon>Magnoliopsida</taxon>
        <taxon>eudicotyledons</taxon>
        <taxon>Gunneridae</taxon>
        <taxon>Pentapetalae</taxon>
        <taxon>asterids</taxon>
        <taxon>lamiids</taxon>
        <taxon>Lamiales</taxon>
        <taxon>Phrymaceae</taxon>
        <taxon>Erythranthe</taxon>
    </lineage>
</organism>
<evidence type="ECO:0000256" key="1">
    <source>
        <dbReference type="ARBA" id="ARBA00022722"/>
    </source>
</evidence>
<dbReference type="InterPro" id="IPR052408">
    <property type="entry name" value="Exonuclease_MUT-7-like"/>
</dbReference>
<dbReference type="EMBL" id="KI632098">
    <property type="protein sequence ID" value="EYU25258.1"/>
    <property type="molecule type" value="Genomic_DNA"/>
</dbReference>
<dbReference type="InterPro" id="IPR012337">
    <property type="entry name" value="RNaseH-like_sf"/>
</dbReference>
<protein>
    <recommendedName>
        <fullName evidence="5">3'-5' exonuclease domain-containing protein</fullName>
    </recommendedName>
</protein>
<keyword evidence="7" id="KW-1185">Reference proteome</keyword>
<name>A0A022QDA5_ERYGU</name>
<keyword evidence="3" id="KW-0269">Exonuclease</keyword>
<proteinExistence type="predicted"/>
<feature type="compositionally biased region" description="Polar residues" evidence="4">
    <location>
        <begin position="321"/>
        <end position="334"/>
    </location>
</feature>
<accession>A0A022QDA5</accession>
<dbReference type="SUPFAM" id="SSF53098">
    <property type="entry name" value="Ribonuclease H-like"/>
    <property type="match status" value="1"/>
</dbReference>
<evidence type="ECO:0000256" key="3">
    <source>
        <dbReference type="ARBA" id="ARBA00022839"/>
    </source>
</evidence>
<dbReference type="Pfam" id="PF01927">
    <property type="entry name" value="Mut7-C"/>
    <property type="match status" value="1"/>
</dbReference>
<evidence type="ECO:0000313" key="6">
    <source>
        <dbReference type="EMBL" id="EYU25258.1"/>
    </source>
</evidence>
<dbReference type="GO" id="GO:0003676">
    <property type="term" value="F:nucleic acid binding"/>
    <property type="evidence" value="ECO:0007669"/>
    <property type="project" value="InterPro"/>
</dbReference>